<sequence length="313" mass="35292">MMAVDLHSRVDEELVPLQLLTGEEDNNLAPSINKPINYQDWSYWSALSDSGSAFSSPIDSELGSSECSEELEDDDYIAELTRKMALYMLQDDDNHELDNRSCSNQEDLLVMEKFEKEKVSEDVPKYVDREKISSPSTEPTSESGIEKNPEFEFQSKQALIDKQIQFYTLKQEEDMKQQWGRKLNENKQKGNKRRACGGFLGQKTSHGRIKSDMRAVFLDHQTGSRTGCSGTGVFLPRAIDNTTSDSRRKTGCPTVLIPAKVVQALKLHFDKMGSPARTNGINFQAPASQHRQSRAVPPATSDQEMGLPQEWTY</sequence>
<organism evidence="2 3">
    <name type="scientific">Tripterygium wilfordii</name>
    <name type="common">Thunder God vine</name>
    <dbReference type="NCBI Taxonomy" id="458696"/>
    <lineage>
        <taxon>Eukaryota</taxon>
        <taxon>Viridiplantae</taxon>
        <taxon>Streptophyta</taxon>
        <taxon>Embryophyta</taxon>
        <taxon>Tracheophyta</taxon>
        <taxon>Spermatophyta</taxon>
        <taxon>Magnoliopsida</taxon>
        <taxon>eudicotyledons</taxon>
        <taxon>Gunneridae</taxon>
        <taxon>Pentapetalae</taxon>
        <taxon>rosids</taxon>
        <taxon>fabids</taxon>
        <taxon>Celastrales</taxon>
        <taxon>Celastraceae</taxon>
        <taxon>Tripterygium</taxon>
    </lineage>
</organism>
<dbReference type="OrthoDB" id="1709562at2759"/>
<evidence type="ECO:0000256" key="1">
    <source>
        <dbReference type="SAM" id="MobiDB-lite"/>
    </source>
</evidence>
<dbReference type="AlphaFoldDB" id="A0A7J7BZT4"/>
<reference evidence="2 3" key="1">
    <citation type="journal article" date="2020" name="Nat. Commun.">
        <title>Genome of Tripterygium wilfordii and identification of cytochrome P450 involved in triptolide biosynthesis.</title>
        <authorList>
            <person name="Tu L."/>
            <person name="Su P."/>
            <person name="Zhang Z."/>
            <person name="Gao L."/>
            <person name="Wang J."/>
            <person name="Hu T."/>
            <person name="Zhou J."/>
            <person name="Zhang Y."/>
            <person name="Zhao Y."/>
            <person name="Liu Y."/>
            <person name="Song Y."/>
            <person name="Tong Y."/>
            <person name="Lu Y."/>
            <person name="Yang J."/>
            <person name="Xu C."/>
            <person name="Jia M."/>
            <person name="Peters R.J."/>
            <person name="Huang L."/>
            <person name="Gao W."/>
        </authorList>
    </citation>
    <scope>NUCLEOTIDE SEQUENCE [LARGE SCALE GENOMIC DNA]</scope>
    <source>
        <strain evidence="3">cv. XIE 37</strain>
        <tissue evidence="2">Leaf</tissue>
    </source>
</reference>
<evidence type="ECO:0000313" key="2">
    <source>
        <dbReference type="EMBL" id="KAF5727358.1"/>
    </source>
</evidence>
<dbReference type="PANTHER" id="PTHR33356:SF16">
    <property type="entry name" value="G PATCH DOMAIN PROTEIN"/>
    <property type="match status" value="1"/>
</dbReference>
<evidence type="ECO:0000313" key="3">
    <source>
        <dbReference type="Proteomes" id="UP000593562"/>
    </source>
</evidence>
<protein>
    <submittedName>
        <fullName evidence="2">Uncharacterized protein</fullName>
    </submittedName>
</protein>
<dbReference type="EMBL" id="JAAARO010000022">
    <property type="protein sequence ID" value="KAF5727358.1"/>
    <property type="molecule type" value="Genomic_DNA"/>
</dbReference>
<feature type="region of interest" description="Disordered" evidence="1">
    <location>
        <begin position="277"/>
        <end position="313"/>
    </location>
</feature>
<dbReference type="Proteomes" id="UP000593562">
    <property type="component" value="Unassembled WGS sequence"/>
</dbReference>
<proteinExistence type="predicted"/>
<dbReference type="FunCoup" id="A0A7J7BZT4">
    <property type="interactions" value="5"/>
</dbReference>
<comment type="caution">
    <text evidence="2">The sequence shown here is derived from an EMBL/GenBank/DDBJ whole genome shotgun (WGS) entry which is preliminary data.</text>
</comment>
<feature type="compositionally biased region" description="Low complexity" evidence="1">
    <location>
        <begin position="133"/>
        <end position="143"/>
    </location>
</feature>
<dbReference type="InParanoid" id="A0A7J7BZT4"/>
<feature type="compositionally biased region" description="Polar residues" evidence="1">
    <location>
        <begin position="277"/>
        <end position="290"/>
    </location>
</feature>
<dbReference type="PANTHER" id="PTHR33356">
    <property type="entry name" value="TIP41-LIKE PROTEIN"/>
    <property type="match status" value="1"/>
</dbReference>
<accession>A0A7J7BZT4</accession>
<gene>
    <name evidence="2" type="ORF">HS088_TW22G01051</name>
</gene>
<name>A0A7J7BZT4_TRIWF</name>
<keyword evidence="3" id="KW-1185">Reference proteome</keyword>
<feature type="region of interest" description="Disordered" evidence="1">
    <location>
        <begin position="127"/>
        <end position="148"/>
    </location>
</feature>